<reference evidence="4" key="1">
    <citation type="submission" date="2021-03" db="EMBL/GenBank/DDBJ databases">
        <title>Genomic Encyclopedia of Type Strains, Phase IV (KMG-IV): sequencing the most valuable type-strain genomes for metagenomic binning, comparative biology and taxonomic classification.</title>
        <authorList>
            <person name="Goeker M."/>
        </authorList>
    </citation>
    <scope>NUCLEOTIDE SEQUENCE</scope>
    <source>
        <strain evidence="4">DSM 15523</strain>
        <strain evidence="5 7">DSM 16476</strain>
    </source>
</reference>
<dbReference type="GO" id="GO:0005975">
    <property type="term" value="P:carbohydrate metabolic process"/>
    <property type="evidence" value="ECO:0007669"/>
    <property type="project" value="InterPro"/>
</dbReference>
<dbReference type="Gene3D" id="1.50.10.10">
    <property type="match status" value="1"/>
</dbReference>
<evidence type="ECO:0000259" key="1">
    <source>
        <dbReference type="Pfam" id="PF14498"/>
    </source>
</evidence>
<feature type="domain" description="Alpha fucosidase A-like C-terminal" evidence="2">
    <location>
        <begin position="696"/>
        <end position="763"/>
    </location>
</feature>
<evidence type="ECO:0000313" key="5">
    <source>
        <dbReference type="EMBL" id="MDQ0335640.1"/>
    </source>
</evidence>
<gene>
    <name evidence="4" type="ORF">J2Z56_001967</name>
    <name evidence="5" type="ORF">J2Z57_002091</name>
</gene>
<organism evidence="4 6">
    <name type="scientific">Formosa algae</name>
    <dbReference type="NCBI Taxonomy" id="225843"/>
    <lineage>
        <taxon>Bacteria</taxon>
        <taxon>Pseudomonadati</taxon>
        <taxon>Bacteroidota</taxon>
        <taxon>Flavobacteriia</taxon>
        <taxon>Flavobacteriales</taxon>
        <taxon>Flavobacteriaceae</taxon>
        <taxon>Formosa</taxon>
    </lineage>
</organism>
<proteinExistence type="predicted"/>
<dbReference type="SUPFAM" id="SSF48208">
    <property type="entry name" value="Six-hairpin glycosidases"/>
    <property type="match status" value="1"/>
</dbReference>
<dbReference type="Pfam" id="PF22124">
    <property type="entry name" value="Glyco_hydro_95_cat"/>
    <property type="match status" value="1"/>
</dbReference>
<dbReference type="InterPro" id="IPR016518">
    <property type="entry name" value="Alpha-L-fucosidase"/>
</dbReference>
<keyword evidence="4" id="KW-0326">Glycosidase</keyword>
<dbReference type="AlphaFoldDB" id="A0A9X0YK36"/>
<feature type="domain" description="Glycosyl hydrolase family 95 catalytic" evidence="3">
    <location>
        <begin position="293"/>
        <end position="694"/>
    </location>
</feature>
<dbReference type="PANTHER" id="PTHR31084:SF0">
    <property type="entry name" value="ALPHA-L-FUCOSIDASE 2"/>
    <property type="match status" value="1"/>
</dbReference>
<evidence type="ECO:0000313" key="6">
    <source>
        <dbReference type="Proteomes" id="UP001138672"/>
    </source>
</evidence>
<name>A0A9X0YK36_9FLAO</name>
<evidence type="ECO:0000259" key="2">
    <source>
        <dbReference type="Pfam" id="PF21307"/>
    </source>
</evidence>
<feature type="domain" description="Glycosyl hydrolase family 95 N-terminal" evidence="1">
    <location>
        <begin position="40"/>
        <end position="268"/>
    </location>
</feature>
<evidence type="ECO:0000313" key="4">
    <source>
        <dbReference type="EMBL" id="MBP1840040.1"/>
    </source>
</evidence>
<comment type="caution">
    <text evidence="4">The sequence shown here is derived from an EMBL/GenBank/DDBJ whole genome shotgun (WGS) entry which is preliminary data.</text>
</comment>
<dbReference type="Proteomes" id="UP001138672">
    <property type="component" value="Unassembled WGS sequence"/>
</dbReference>
<evidence type="ECO:0000259" key="3">
    <source>
        <dbReference type="Pfam" id="PF22124"/>
    </source>
</evidence>
<protein>
    <submittedName>
        <fullName evidence="4">Alpha-L-fucosidase 2</fullName>
        <ecNumber evidence="4">3.2.1.51</ecNumber>
    </submittedName>
</protein>
<accession>A0A9X0YK36</accession>
<dbReference type="InterPro" id="IPR054363">
    <property type="entry name" value="GH95_cat"/>
</dbReference>
<dbReference type="PANTHER" id="PTHR31084">
    <property type="entry name" value="ALPHA-L-FUCOSIDASE 2"/>
    <property type="match status" value="1"/>
</dbReference>
<dbReference type="PIRSF" id="PIRSF007663">
    <property type="entry name" value="UCP007663"/>
    <property type="match status" value="1"/>
</dbReference>
<keyword evidence="4" id="KW-0378">Hydrolase</keyword>
<dbReference type="Pfam" id="PF14498">
    <property type="entry name" value="Glyco_hyd_65N_2"/>
    <property type="match status" value="1"/>
</dbReference>
<dbReference type="Pfam" id="PF21307">
    <property type="entry name" value="Glyco_hydro_95_C"/>
    <property type="match status" value="1"/>
</dbReference>
<dbReference type="EC" id="3.2.1.51" evidence="4"/>
<keyword evidence="7" id="KW-1185">Reference proteome</keyword>
<dbReference type="InterPro" id="IPR049053">
    <property type="entry name" value="AFCA-like_C"/>
</dbReference>
<dbReference type="Proteomes" id="UP001231587">
    <property type="component" value="Unassembled WGS sequence"/>
</dbReference>
<dbReference type="InterPro" id="IPR027414">
    <property type="entry name" value="GH95_N_dom"/>
</dbReference>
<evidence type="ECO:0000313" key="7">
    <source>
        <dbReference type="Proteomes" id="UP001231587"/>
    </source>
</evidence>
<dbReference type="EMBL" id="JAGGJQ010000005">
    <property type="protein sequence ID" value="MBP1840040.1"/>
    <property type="molecule type" value="Genomic_DNA"/>
</dbReference>
<sequence>MKIKNHIAIQKFLVITLCFTLMFCAKPKADVVEPKAEFKLQYTEAAEKWTEALPLGNGSLGAMVYGGVTQEHIQFNEETLWRGQPHNYVHEGASAYLDTIRTLLDTGKQLQAQKIAQEHFMSDPIKQIHYQPFGDVFIDFKNHENFSNYKRELDLNTAINTVSYTVNDVQYTREVFSSFPDQIIAINLTSSKDKNLAFDLWLDAIHEDKSVITSNDSQTLVVKVKDGVLRGVSTLKIKTNGKITNVDGKLQVTEASQATVYLTAATNYINFEDVSGQPEHKVPETLAKVEDSSFDAVKAKHLEDYQALYNRFQLSFGDNGKSKNPTNQRISDFSMTPNDPQLVALYVAYARYLTIASSRPGTLPATLQGIWNDKLTPPWFSSYTTNINLEMNYWPVEMYNLSECHEPLFDFIEDISVTGAKVAKAHYDAEGWIVHHNVDIWRGAAPVNASHHGIWLGGAAWLSSHIWEHYLFTQDKEFLEERYPLMRNAALFYSQFLYEDPNTGFLISSPSNSPEIGGLVAGPTMDHQLIRALFKSTIAASKILNSDLEFTSSLEPLMAKIAPNQIGKHGQLQEWMQDIDDPESHHRHVSHLWAVHPGNEINYEDTPELMQAAKQSLEYRGDNGTGWSLAWKINFWSRFRDGDHAYKLLHKLLSPAEREDGKVGGGSYPNLFDAHPPFQIDGNFGGASGILEMILQSQLDKIELLPALPTALPEGTVKGIVARGGFELSFSWEAGKLKDVSVSSKSGMPCVLKYGDKSIEFETEAGKTYNFDGLLNKKS</sequence>
<dbReference type="InterPro" id="IPR008928">
    <property type="entry name" value="6-hairpin_glycosidase_sf"/>
</dbReference>
<dbReference type="InterPro" id="IPR012341">
    <property type="entry name" value="6hp_glycosidase-like_sf"/>
</dbReference>
<dbReference type="RefSeq" id="WP_198151558.1">
    <property type="nucleotide sequence ID" value="NZ_JAGGJQ010000005.1"/>
</dbReference>
<dbReference type="EMBL" id="JAUSUU010000006">
    <property type="protein sequence ID" value="MDQ0335640.1"/>
    <property type="molecule type" value="Genomic_DNA"/>
</dbReference>
<dbReference type="GO" id="GO:0004560">
    <property type="term" value="F:alpha-L-fucosidase activity"/>
    <property type="evidence" value="ECO:0007669"/>
    <property type="project" value="UniProtKB-EC"/>
</dbReference>